<organism evidence="2 3">
    <name type="scientific">Prorocentrum cordatum</name>
    <dbReference type="NCBI Taxonomy" id="2364126"/>
    <lineage>
        <taxon>Eukaryota</taxon>
        <taxon>Sar</taxon>
        <taxon>Alveolata</taxon>
        <taxon>Dinophyceae</taxon>
        <taxon>Prorocentrales</taxon>
        <taxon>Prorocentraceae</taxon>
        <taxon>Prorocentrum</taxon>
    </lineage>
</organism>
<proteinExistence type="predicted"/>
<feature type="coiled-coil region" evidence="1">
    <location>
        <begin position="275"/>
        <end position="302"/>
    </location>
</feature>
<keyword evidence="1" id="KW-0175">Coiled coil</keyword>
<evidence type="ECO:0000256" key="1">
    <source>
        <dbReference type="SAM" id="Coils"/>
    </source>
</evidence>
<sequence length="367" mass="40788">MTTLWNFSTLPTPTLMQLQVRNKQVQTAALQALVKVKSQDPRVALISLALRGGAKSFDKVIKMIDDMVALLGAEQTDDDDKKAYCEKSLDESEDDKKVLENTIGDLEKSIATTEESISTLAEEISALLKGISDLDSQVKEATTTREEENAFYKKTMQEDTAAKDILKMAKNRLAQFYPVAFVQPRRHVERSTMGRISEEMSLEQRTDPGPPPSTWSAYATKSEEHGGVVAMMDLLIADLDKEMASMTTQEKDDQVEYEAFMAEAGDKRAADSKSTEQKEGEKADLEAALVKLQQDHKDTSKELYMKEMQIKDLHLECDWLLANFEVRKSARAGEVDSLKKAKAVLSGADYSLMQTAAARGLLRGSAQ</sequence>
<evidence type="ECO:0000313" key="2">
    <source>
        <dbReference type="EMBL" id="CAK0885358.1"/>
    </source>
</evidence>
<gene>
    <name evidence="2" type="ORF">PCOR1329_LOCUS66988</name>
</gene>
<evidence type="ECO:0000313" key="3">
    <source>
        <dbReference type="Proteomes" id="UP001189429"/>
    </source>
</evidence>
<name>A0ABN9WG24_9DINO</name>
<reference evidence="2" key="1">
    <citation type="submission" date="2023-10" db="EMBL/GenBank/DDBJ databases">
        <authorList>
            <person name="Chen Y."/>
            <person name="Shah S."/>
            <person name="Dougan E. K."/>
            <person name="Thang M."/>
            <person name="Chan C."/>
        </authorList>
    </citation>
    <scope>NUCLEOTIDE SEQUENCE [LARGE SCALE GENOMIC DNA]</scope>
</reference>
<accession>A0ABN9WG24</accession>
<comment type="caution">
    <text evidence="2">The sequence shown here is derived from an EMBL/GenBank/DDBJ whole genome shotgun (WGS) entry which is preliminary data.</text>
</comment>
<protein>
    <submittedName>
        <fullName evidence="2">Uncharacterized protein</fullName>
    </submittedName>
</protein>
<dbReference type="Proteomes" id="UP001189429">
    <property type="component" value="Unassembled WGS sequence"/>
</dbReference>
<feature type="coiled-coil region" evidence="1">
    <location>
        <begin position="89"/>
        <end position="123"/>
    </location>
</feature>
<keyword evidence="3" id="KW-1185">Reference proteome</keyword>
<dbReference type="EMBL" id="CAUYUJ010018659">
    <property type="protein sequence ID" value="CAK0885358.1"/>
    <property type="molecule type" value="Genomic_DNA"/>
</dbReference>